<gene>
    <name evidence="8" type="ORF">SAMN05660923_02306</name>
</gene>
<dbReference type="PROSITE" id="PS51831">
    <property type="entry name" value="HD"/>
    <property type="match status" value="1"/>
</dbReference>
<dbReference type="InterPro" id="IPR003607">
    <property type="entry name" value="HD/PDEase_dom"/>
</dbReference>
<dbReference type="SUPFAM" id="SSF109604">
    <property type="entry name" value="HD-domain/PDEase-like"/>
    <property type="match status" value="1"/>
</dbReference>
<dbReference type="GO" id="GO:0008803">
    <property type="term" value="F:bis(5'-nucleosyl)-tetraphosphatase (symmetrical) activity"/>
    <property type="evidence" value="ECO:0007669"/>
    <property type="project" value="UniProtKB-EC"/>
</dbReference>
<dbReference type="PANTHER" id="PTHR35795">
    <property type="entry name" value="SLR1885 PROTEIN"/>
    <property type="match status" value="1"/>
</dbReference>
<reference evidence="8 9" key="1">
    <citation type="submission" date="2016-10" db="EMBL/GenBank/DDBJ databases">
        <authorList>
            <person name="de Groot N.N."/>
        </authorList>
    </citation>
    <scope>NUCLEOTIDE SEQUENCE [LARGE SCALE GENOMIC DNA]</scope>
    <source>
        <strain evidence="8 9">DSM 23310</strain>
    </source>
</reference>
<dbReference type="GO" id="GO:0046872">
    <property type="term" value="F:metal ion binding"/>
    <property type="evidence" value="ECO:0007669"/>
    <property type="project" value="UniProtKB-KW"/>
</dbReference>
<dbReference type="RefSeq" id="WP_093753835.1">
    <property type="nucleotide sequence ID" value="NZ_FNNG01000011.1"/>
</dbReference>
<proteinExistence type="predicted"/>
<evidence type="ECO:0000256" key="5">
    <source>
        <dbReference type="ARBA" id="ARBA00023004"/>
    </source>
</evidence>
<evidence type="ECO:0000313" key="9">
    <source>
        <dbReference type="Proteomes" id="UP000198828"/>
    </source>
</evidence>
<accession>A0A1H3BSU3</accession>
<dbReference type="GO" id="GO:0000166">
    <property type="term" value="F:nucleotide binding"/>
    <property type="evidence" value="ECO:0007669"/>
    <property type="project" value="UniProtKB-KW"/>
</dbReference>
<keyword evidence="3" id="KW-0547">Nucleotide-binding</keyword>
<dbReference type="NCBIfam" id="TIGR00277">
    <property type="entry name" value="HDIG"/>
    <property type="match status" value="1"/>
</dbReference>
<keyword evidence="5" id="KW-0408">Iron</keyword>
<dbReference type="NCBIfam" id="TIGR00488">
    <property type="entry name" value="bis(5'-nucleosyl)-tetraphosphatase (symmetrical) YqeK"/>
    <property type="match status" value="1"/>
</dbReference>
<evidence type="ECO:0000256" key="3">
    <source>
        <dbReference type="ARBA" id="ARBA00022741"/>
    </source>
</evidence>
<dbReference type="AlphaFoldDB" id="A0A1H3BSU3"/>
<dbReference type="Pfam" id="PF01966">
    <property type="entry name" value="HD"/>
    <property type="match status" value="1"/>
</dbReference>
<comment type="catalytic activity">
    <reaction evidence="6">
        <text>P(1),P(4)-bis(5'-adenosyl) tetraphosphate + H2O = 2 ADP + 2 H(+)</text>
        <dbReference type="Rhea" id="RHEA:24252"/>
        <dbReference type="ChEBI" id="CHEBI:15377"/>
        <dbReference type="ChEBI" id="CHEBI:15378"/>
        <dbReference type="ChEBI" id="CHEBI:58141"/>
        <dbReference type="ChEBI" id="CHEBI:456216"/>
        <dbReference type="EC" id="3.6.1.41"/>
    </reaction>
</comment>
<feature type="domain" description="HD" evidence="7">
    <location>
        <begin position="18"/>
        <end position="133"/>
    </location>
</feature>
<dbReference type="InterPro" id="IPR005249">
    <property type="entry name" value="YqeK"/>
</dbReference>
<keyword evidence="2" id="KW-0479">Metal-binding</keyword>
<evidence type="ECO:0000256" key="2">
    <source>
        <dbReference type="ARBA" id="ARBA00022723"/>
    </source>
</evidence>
<dbReference type="EC" id="3.6.1.41" evidence="1"/>
<evidence type="ECO:0000259" key="7">
    <source>
        <dbReference type="PROSITE" id="PS51831"/>
    </source>
</evidence>
<keyword evidence="4 8" id="KW-0378">Hydrolase</keyword>
<evidence type="ECO:0000313" key="8">
    <source>
        <dbReference type="EMBL" id="SDX44771.1"/>
    </source>
</evidence>
<organism evidence="8 9">
    <name type="scientific">Tepidimicrobium xylanilyticum</name>
    <dbReference type="NCBI Taxonomy" id="1123352"/>
    <lineage>
        <taxon>Bacteria</taxon>
        <taxon>Bacillati</taxon>
        <taxon>Bacillota</taxon>
        <taxon>Tissierellia</taxon>
        <taxon>Tissierellales</taxon>
        <taxon>Tepidimicrobiaceae</taxon>
        <taxon>Tepidimicrobium</taxon>
    </lineage>
</organism>
<keyword evidence="9" id="KW-1185">Reference proteome</keyword>
<dbReference type="SMART" id="SM00471">
    <property type="entry name" value="HDc"/>
    <property type="match status" value="1"/>
</dbReference>
<dbReference type="InterPro" id="IPR006675">
    <property type="entry name" value="HDIG_dom"/>
</dbReference>
<evidence type="ECO:0000256" key="1">
    <source>
        <dbReference type="ARBA" id="ARBA00012506"/>
    </source>
</evidence>
<dbReference type="InterPro" id="IPR006674">
    <property type="entry name" value="HD_domain"/>
</dbReference>
<evidence type="ECO:0000256" key="4">
    <source>
        <dbReference type="ARBA" id="ARBA00022801"/>
    </source>
</evidence>
<evidence type="ECO:0000256" key="6">
    <source>
        <dbReference type="ARBA" id="ARBA00049417"/>
    </source>
</evidence>
<dbReference type="EMBL" id="FNNG01000011">
    <property type="protein sequence ID" value="SDX44771.1"/>
    <property type="molecule type" value="Genomic_DNA"/>
</dbReference>
<dbReference type="PANTHER" id="PTHR35795:SF1">
    <property type="entry name" value="BIS(5'-NUCLEOSYL)-TETRAPHOSPHATASE, SYMMETRICAL"/>
    <property type="match status" value="1"/>
</dbReference>
<protein>
    <recommendedName>
        <fullName evidence="1">bis(5'-nucleosyl)-tetraphosphatase (symmetrical)</fullName>
        <ecNumber evidence="1">3.6.1.41</ecNumber>
    </recommendedName>
</protein>
<dbReference type="Proteomes" id="UP000198828">
    <property type="component" value="Unassembled WGS sequence"/>
</dbReference>
<name>A0A1H3BSU3_9FIRM</name>
<dbReference type="CDD" id="cd00077">
    <property type="entry name" value="HDc"/>
    <property type="match status" value="1"/>
</dbReference>
<dbReference type="OrthoDB" id="5295945at2"/>
<dbReference type="Gene3D" id="1.10.3210.10">
    <property type="entry name" value="Hypothetical protein af1432"/>
    <property type="match status" value="1"/>
</dbReference>
<dbReference type="InterPro" id="IPR051094">
    <property type="entry name" value="Diverse_Catalytic_Enzymes"/>
</dbReference>
<sequence>MMESWVYDKLKKDIGTNRFEHSLRVMKTCEELAEHYGCSVEKARIAGLLHDCGKLQGEINLLKMVSDFGIILDNVMKINKDLIHSPLGAEIAKRKYKIEDCEILNAICYHTTGRENMTLLEKIVYIADLIEPGRDFNGVEEIRRLVYEDLDKALLYALDNTLAFIISRGKIIHLNTVKARNHLLILKNME</sequence>